<feature type="transmembrane region" description="Helical" evidence="9">
    <location>
        <begin position="227"/>
        <end position="249"/>
    </location>
</feature>
<dbReference type="InterPro" id="IPR001851">
    <property type="entry name" value="ABC_transp_permease"/>
</dbReference>
<keyword evidence="5" id="KW-0029">Amino-acid transport</keyword>
<keyword evidence="11" id="KW-1185">Reference proteome</keyword>
<keyword evidence="7 9" id="KW-0472">Membrane</keyword>
<keyword evidence="6 9" id="KW-1133">Transmembrane helix</keyword>
<comment type="subcellular location">
    <subcellularLocation>
        <location evidence="1">Cell membrane</location>
        <topology evidence="1">Multi-pass membrane protein</topology>
    </subcellularLocation>
</comment>
<evidence type="ECO:0000256" key="6">
    <source>
        <dbReference type="ARBA" id="ARBA00022989"/>
    </source>
</evidence>
<keyword evidence="4 9" id="KW-0812">Transmembrane</keyword>
<feature type="transmembrane region" description="Helical" evidence="9">
    <location>
        <begin position="193"/>
        <end position="215"/>
    </location>
</feature>
<keyword evidence="2" id="KW-0813">Transport</keyword>
<dbReference type="EMBL" id="OMKW01000002">
    <property type="protein sequence ID" value="SPF29567.1"/>
    <property type="molecule type" value="Genomic_DNA"/>
</dbReference>
<evidence type="ECO:0000313" key="11">
    <source>
        <dbReference type="Proteomes" id="UP000244932"/>
    </source>
</evidence>
<dbReference type="Proteomes" id="UP000244932">
    <property type="component" value="Unassembled WGS sequence"/>
</dbReference>
<keyword evidence="3" id="KW-1003">Cell membrane</keyword>
<feature type="transmembrane region" description="Helical" evidence="9">
    <location>
        <begin position="6"/>
        <end position="28"/>
    </location>
</feature>
<evidence type="ECO:0000256" key="7">
    <source>
        <dbReference type="ARBA" id="ARBA00023136"/>
    </source>
</evidence>
<sequence>MADVLQLLIGGIANGCIYGLVALGFVLIYKASEAVNFAQGDMLMLGAFLGITFINANGADLPFIIGLVAAALVLGAFSYALDRFVLRAIFGQPQFAMVILTIALGFILRFFAGTYFGYDPVSLETPFAGDVWRFAGISIAVVDVIIIFATCALTFSLWLFFGRTRLGMAMQASSQNQMAAYYMGIPVKRVNSIVWGLSGVVSAIAGVLFAAKGAIEPAVGLLFGIKAFAAAVIGGFGSLPGALMGGLLIGVVEQFAARYAPSGSAQIAPYALMLLVLILRPGGLFAQIAQKKV</sequence>
<evidence type="ECO:0000256" key="5">
    <source>
        <dbReference type="ARBA" id="ARBA00022970"/>
    </source>
</evidence>
<dbReference type="Pfam" id="PF02653">
    <property type="entry name" value="BPD_transp_2"/>
    <property type="match status" value="1"/>
</dbReference>
<feature type="transmembrane region" description="Helical" evidence="9">
    <location>
        <begin position="93"/>
        <end position="112"/>
    </location>
</feature>
<dbReference type="GO" id="GO:0006865">
    <property type="term" value="P:amino acid transport"/>
    <property type="evidence" value="ECO:0007669"/>
    <property type="project" value="UniProtKB-KW"/>
</dbReference>
<dbReference type="GO" id="GO:0022857">
    <property type="term" value="F:transmembrane transporter activity"/>
    <property type="evidence" value="ECO:0007669"/>
    <property type="project" value="InterPro"/>
</dbReference>
<dbReference type="PANTHER" id="PTHR11795">
    <property type="entry name" value="BRANCHED-CHAIN AMINO ACID TRANSPORT SYSTEM PERMEASE PROTEIN LIVH"/>
    <property type="match status" value="1"/>
</dbReference>
<protein>
    <submittedName>
        <fullName evidence="10">High-affinity branched-chain amino acid transport system permease protein LivH</fullName>
    </submittedName>
</protein>
<feature type="transmembrane region" description="Helical" evidence="9">
    <location>
        <begin position="61"/>
        <end position="81"/>
    </location>
</feature>
<comment type="similarity">
    <text evidence="8">Belongs to the binding-protein-dependent transport system permease family. LivHM subfamily.</text>
</comment>
<evidence type="ECO:0000256" key="1">
    <source>
        <dbReference type="ARBA" id="ARBA00004651"/>
    </source>
</evidence>
<evidence type="ECO:0000256" key="4">
    <source>
        <dbReference type="ARBA" id="ARBA00022692"/>
    </source>
</evidence>
<dbReference type="PANTHER" id="PTHR11795:SF451">
    <property type="entry name" value="ABC TRANSPORTER PERMEASE PROTEIN"/>
    <property type="match status" value="1"/>
</dbReference>
<reference evidence="10 11" key="1">
    <citation type="submission" date="2018-03" db="EMBL/GenBank/DDBJ databases">
        <authorList>
            <person name="Keele B.F."/>
        </authorList>
    </citation>
    <scope>NUCLEOTIDE SEQUENCE [LARGE SCALE GENOMIC DNA]</scope>
    <source>
        <strain evidence="10 11">CeCT 8812</strain>
    </source>
</reference>
<gene>
    <name evidence="10" type="primary">livH_3</name>
    <name evidence="10" type="ORF">POI8812_01879</name>
</gene>
<dbReference type="GO" id="GO:0005886">
    <property type="term" value="C:plasma membrane"/>
    <property type="evidence" value="ECO:0007669"/>
    <property type="project" value="UniProtKB-SubCell"/>
</dbReference>
<evidence type="ECO:0000256" key="2">
    <source>
        <dbReference type="ARBA" id="ARBA00022448"/>
    </source>
</evidence>
<evidence type="ECO:0000256" key="9">
    <source>
        <dbReference type="SAM" id="Phobius"/>
    </source>
</evidence>
<evidence type="ECO:0000256" key="3">
    <source>
        <dbReference type="ARBA" id="ARBA00022475"/>
    </source>
</evidence>
<feature type="transmembrane region" description="Helical" evidence="9">
    <location>
        <begin position="132"/>
        <end position="161"/>
    </location>
</feature>
<evidence type="ECO:0000313" key="10">
    <source>
        <dbReference type="EMBL" id="SPF29567.1"/>
    </source>
</evidence>
<dbReference type="AlphaFoldDB" id="A0A2R8ABH2"/>
<name>A0A2R8ABH2_9RHOB</name>
<evidence type="ECO:0000256" key="8">
    <source>
        <dbReference type="ARBA" id="ARBA00037998"/>
    </source>
</evidence>
<dbReference type="InterPro" id="IPR052157">
    <property type="entry name" value="BCAA_transport_permease"/>
</dbReference>
<dbReference type="RefSeq" id="WP_245895333.1">
    <property type="nucleotide sequence ID" value="NZ_OMKW01000002.1"/>
</dbReference>
<organism evidence="10 11">
    <name type="scientific">Pontivivens insulae</name>
    <dbReference type="NCBI Taxonomy" id="1639689"/>
    <lineage>
        <taxon>Bacteria</taxon>
        <taxon>Pseudomonadati</taxon>
        <taxon>Pseudomonadota</taxon>
        <taxon>Alphaproteobacteria</taxon>
        <taxon>Rhodobacterales</taxon>
        <taxon>Paracoccaceae</taxon>
        <taxon>Pontivivens</taxon>
    </lineage>
</organism>
<proteinExistence type="inferred from homology"/>
<dbReference type="CDD" id="cd06582">
    <property type="entry name" value="TM_PBP1_LivH_like"/>
    <property type="match status" value="1"/>
</dbReference>
<accession>A0A2R8ABH2</accession>